<feature type="non-terminal residue" evidence="1">
    <location>
        <position position="45"/>
    </location>
</feature>
<evidence type="ECO:0000313" key="1">
    <source>
        <dbReference type="EMBL" id="MCI65224.1"/>
    </source>
</evidence>
<protein>
    <submittedName>
        <fullName evidence="1">Uncharacterized protein</fullName>
    </submittedName>
</protein>
<proteinExistence type="predicted"/>
<keyword evidence="2" id="KW-1185">Reference proteome</keyword>
<accession>A0A392TWZ9</accession>
<comment type="caution">
    <text evidence="1">The sequence shown here is derived from an EMBL/GenBank/DDBJ whole genome shotgun (WGS) entry which is preliminary data.</text>
</comment>
<dbReference type="Proteomes" id="UP000265520">
    <property type="component" value="Unassembled WGS sequence"/>
</dbReference>
<dbReference type="AlphaFoldDB" id="A0A392TWZ9"/>
<evidence type="ECO:0000313" key="2">
    <source>
        <dbReference type="Proteomes" id="UP000265520"/>
    </source>
</evidence>
<reference evidence="1 2" key="1">
    <citation type="journal article" date="2018" name="Front. Plant Sci.">
        <title>Red Clover (Trifolium pratense) and Zigzag Clover (T. medium) - A Picture of Genomic Similarities and Differences.</title>
        <authorList>
            <person name="Dluhosova J."/>
            <person name="Istvanek J."/>
            <person name="Nedelnik J."/>
            <person name="Repkova J."/>
        </authorList>
    </citation>
    <scope>NUCLEOTIDE SEQUENCE [LARGE SCALE GENOMIC DNA]</scope>
    <source>
        <strain evidence="2">cv. 10/8</strain>
        <tissue evidence="1">Leaf</tissue>
    </source>
</reference>
<dbReference type="EMBL" id="LXQA010671868">
    <property type="protein sequence ID" value="MCI65224.1"/>
    <property type="molecule type" value="Genomic_DNA"/>
</dbReference>
<organism evidence="1 2">
    <name type="scientific">Trifolium medium</name>
    <dbReference type="NCBI Taxonomy" id="97028"/>
    <lineage>
        <taxon>Eukaryota</taxon>
        <taxon>Viridiplantae</taxon>
        <taxon>Streptophyta</taxon>
        <taxon>Embryophyta</taxon>
        <taxon>Tracheophyta</taxon>
        <taxon>Spermatophyta</taxon>
        <taxon>Magnoliopsida</taxon>
        <taxon>eudicotyledons</taxon>
        <taxon>Gunneridae</taxon>
        <taxon>Pentapetalae</taxon>
        <taxon>rosids</taxon>
        <taxon>fabids</taxon>
        <taxon>Fabales</taxon>
        <taxon>Fabaceae</taxon>
        <taxon>Papilionoideae</taxon>
        <taxon>50 kb inversion clade</taxon>
        <taxon>NPAAA clade</taxon>
        <taxon>Hologalegina</taxon>
        <taxon>IRL clade</taxon>
        <taxon>Trifolieae</taxon>
        <taxon>Trifolium</taxon>
    </lineage>
</organism>
<name>A0A392TWZ9_9FABA</name>
<sequence>MALFFGCNAAQEVWMDARLWPQLQQGSQSNKINRRATEALDDWLK</sequence>